<dbReference type="AlphaFoldDB" id="A0A2T9Z092"/>
<dbReference type="InterPro" id="IPR014472">
    <property type="entry name" value="CHOPT"/>
</dbReference>
<feature type="transmembrane region" description="Helical" evidence="6">
    <location>
        <begin position="218"/>
        <end position="241"/>
    </location>
</feature>
<feature type="transmembrane region" description="Helical" evidence="6">
    <location>
        <begin position="91"/>
        <end position="108"/>
    </location>
</feature>
<comment type="caution">
    <text evidence="7">The sequence shown here is derived from an EMBL/GenBank/DDBJ whole genome shotgun (WGS) entry which is preliminary data.</text>
</comment>
<dbReference type="InterPro" id="IPR043130">
    <property type="entry name" value="CDP-OH_PTrfase_TM_dom"/>
</dbReference>
<evidence type="ECO:0000313" key="8">
    <source>
        <dbReference type="Proteomes" id="UP000245383"/>
    </source>
</evidence>
<dbReference type="GO" id="GO:0008654">
    <property type="term" value="P:phospholipid biosynthetic process"/>
    <property type="evidence" value="ECO:0007669"/>
    <property type="project" value="InterPro"/>
</dbReference>
<dbReference type="GO" id="GO:0016020">
    <property type="term" value="C:membrane"/>
    <property type="evidence" value="ECO:0007669"/>
    <property type="project" value="UniProtKB-SubCell"/>
</dbReference>
<dbReference type="EMBL" id="MBFR01000004">
    <property type="protein sequence ID" value="PVU98025.1"/>
    <property type="molecule type" value="Genomic_DNA"/>
</dbReference>
<keyword evidence="6" id="KW-1133">Transmembrane helix</keyword>
<organism evidence="7 8">
    <name type="scientific">Smittium simulii</name>
    <dbReference type="NCBI Taxonomy" id="133385"/>
    <lineage>
        <taxon>Eukaryota</taxon>
        <taxon>Fungi</taxon>
        <taxon>Fungi incertae sedis</taxon>
        <taxon>Zoopagomycota</taxon>
        <taxon>Kickxellomycotina</taxon>
        <taxon>Harpellomycetes</taxon>
        <taxon>Harpellales</taxon>
        <taxon>Legeriomycetaceae</taxon>
        <taxon>Smittium</taxon>
    </lineage>
</organism>
<dbReference type="Gene3D" id="1.20.120.1760">
    <property type="match status" value="1"/>
</dbReference>
<dbReference type="STRING" id="133385.A0A2T9Z092"/>
<name>A0A2T9Z092_9FUNG</name>
<keyword evidence="3 5" id="KW-0808">Transferase</keyword>
<evidence type="ECO:0000256" key="2">
    <source>
        <dbReference type="ARBA" id="ARBA00010441"/>
    </source>
</evidence>
<gene>
    <name evidence="7" type="ORF">BB561_000131</name>
</gene>
<comment type="subcellular location">
    <subcellularLocation>
        <location evidence="1">Membrane</location>
    </subcellularLocation>
</comment>
<dbReference type="Proteomes" id="UP000245383">
    <property type="component" value="Unassembled WGS sequence"/>
</dbReference>
<dbReference type="OrthoDB" id="196717at2759"/>
<evidence type="ECO:0000256" key="1">
    <source>
        <dbReference type="ARBA" id="ARBA00004370"/>
    </source>
</evidence>
<feature type="transmembrane region" description="Helical" evidence="6">
    <location>
        <begin position="60"/>
        <end position="79"/>
    </location>
</feature>
<sequence length="244" mass="27419">MFQNIFKLPTAEEYVSEKSLDNLRLYKYSAVDKSYLTKYALSHYWNWAVTLFPLWMAPNLITLLGLGFQVVSIFLILIYDPELTGPAPSWVYLYYGIGMWLYSTFDNVDGKQARRTNSSSPLGELFDHGCDALNCMFGAIVQSAAFGLGISNATLMFCFMKYHTGTLYLGYINGPTEVLVSACLASFASSIYGPQIWHMKANDFIPFSRLFFSDKSSIIDVIIVITFIGGIFFAVFARILVAAF</sequence>
<dbReference type="PROSITE" id="PS00379">
    <property type="entry name" value="CDP_ALCOHOL_P_TRANSF"/>
    <property type="match status" value="1"/>
</dbReference>
<dbReference type="Pfam" id="PF01066">
    <property type="entry name" value="CDP-OH_P_transf"/>
    <property type="match status" value="1"/>
</dbReference>
<dbReference type="InterPro" id="IPR048254">
    <property type="entry name" value="CDP_ALCOHOL_P_TRANSF_CS"/>
</dbReference>
<dbReference type="InterPro" id="IPR000462">
    <property type="entry name" value="CDP-OH_P_trans"/>
</dbReference>
<keyword evidence="6" id="KW-0812">Transmembrane</keyword>
<protein>
    <submittedName>
        <fullName evidence="7">Uncharacterized protein</fullName>
    </submittedName>
</protein>
<keyword evidence="4 6" id="KW-0472">Membrane</keyword>
<evidence type="ECO:0000256" key="6">
    <source>
        <dbReference type="SAM" id="Phobius"/>
    </source>
</evidence>
<reference evidence="7 8" key="1">
    <citation type="journal article" date="2018" name="MBio">
        <title>Comparative Genomics Reveals the Core Gene Toolbox for the Fungus-Insect Symbiosis.</title>
        <authorList>
            <person name="Wang Y."/>
            <person name="Stata M."/>
            <person name="Wang W."/>
            <person name="Stajich J.E."/>
            <person name="White M.M."/>
            <person name="Moncalvo J.M."/>
        </authorList>
    </citation>
    <scope>NUCLEOTIDE SEQUENCE [LARGE SCALE GENOMIC DNA]</scope>
    <source>
        <strain evidence="7 8">SWE-8-4</strain>
    </source>
</reference>
<proteinExistence type="inferred from homology"/>
<dbReference type="PANTHER" id="PTHR10414">
    <property type="entry name" value="ETHANOLAMINEPHOSPHOTRANSFERASE"/>
    <property type="match status" value="1"/>
</dbReference>
<evidence type="ECO:0000256" key="5">
    <source>
        <dbReference type="RuleBase" id="RU003750"/>
    </source>
</evidence>
<dbReference type="PANTHER" id="PTHR10414:SF77">
    <property type="entry name" value="CDP-ALCOHOL PHOSPHATIDYLTRANSFERASE FAMILY PROTEIN"/>
    <property type="match status" value="1"/>
</dbReference>
<evidence type="ECO:0000256" key="4">
    <source>
        <dbReference type="ARBA" id="ARBA00023136"/>
    </source>
</evidence>
<evidence type="ECO:0000256" key="3">
    <source>
        <dbReference type="ARBA" id="ARBA00022679"/>
    </source>
</evidence>
<dbReference type="GO" id="GO:0016780">
    <property type="term" value="F:phosphotransferase activity, for other substituted phosphate groups"/>
    <property type="evidence" value="ECO:0007669"/>
    <property type="project" value="InterPro"/>
</dbReference>
<evidence type="ECO:0000313" key="7">
    <source>
        <dbReference type="EMBL" id="PVU98025.1"/>
    </source>
</evidence>
<keyword evidence="8" id="KW-1185">Reference proteome</keyword>
<accession>A0A2T9Z092</accession>
<comment type="similarity">
    <text evidence="2 5">Belongs to the CDP-alcohol phosphatidyltransferase class-I family.</text>
</comment>